<evidence type="ECO:0000256" key="7">
    <source>
        <dbReference type="ARBA" id="ARBA00022840"/>
    </source>
</evidence>
<evidence type="ECO:0000256" key="1">
    <source>
        <dbReference type="ARBA" id="ARBA00000085"/>
    </source>
</evidence>
<evidence type="ECO:0000313" key="12">
    <source>
        <dbReference type="Proteomes" id="UP000192936"/>
    </source>
</evidence>
<comment type="catalytic activity">
    <reaction evidence="1">
        <text>ATP + protein L-histidine = ADP + protein N-phospho-L-histidine.</text>
        <dbReference type="EC" id="2.7.13.3"/>
    </reaction>
</comment>
<dbReference type="Gene3D" id="3.30.565.10">
    <property type="entry name" value="Histidine kinase-like ATPase, C-terminal domain"/>
    <property type="match status" value="1"/>
</dbReference>
<dbReference type="InterPro" id="IPR005467">
    <property type="entry name" value="His_kinase_dom"/>
</dbReference>
<organism evidence="11 12">
    <name type="scientific">Azospirillum oryzae</name>
    <dbReference type="NCBI Taxonomy" id="286727"/>
    <lineage>
        <taxon>Bacteria</taxon>
        <taxon>Pseudomonadati</taxon>
        <taxon>Pseudomonadota</taxon>
        <taxon>Alphaproteobacteria</taxon>
        <taxon>Rhodospirillales</taxon>
        <taxon>Azospirillaceae</taxon>
        <taxon>Azospirillum</taxon>
    </lineage>
</organism>
<evidence type="ECO:0000256" key="4">
    <source>
        <dbReference type="ARBA" id="ARBA00022679"/>
    </source>
</evidence>
<sequence length="570" mass="63516">MDDLTPMIPAGFEQDAHAAGRPDTVRGGRKAVSPAILALLAVAVALTAALLVFAAYQYRAQVIAEAEVRSAAIARVLEEHAAKTLGIHAATLSHMEWMVDDLGWDRIDSSPLLHERLKTMAAQTPEVQSYWITDESGRVRVSSFEWPMRPLNASDREYFRALLNPGSTVHIGPRLTGKINSEVFFTLSRRMELPNHQFQGVAQISLLPRYFADFYRSVLRGSSDMILLMREDGEVLIRTPQSAPENRADIGRMPELITIPDRNGVFQTVTPSDGIERLMARRKVPDMPIYVVYGTDVGSIEKAWRDRVIPYALFAIPALGLLVLLGGIALHRSRQAAEAQEALRRANEALEDRITERTRHLDQALADKEVLLRDIHHRVKNNLQVILSLLELQAQRAPELEAPFSEALTRINTMGLIHEQIYRATGVSAVALDSFIEALAGHLRSFHSRPGRTITIRHQVEPLSLDLNRVVPFALILNEVVSNAFKHAFTGRCTGTIDIVVTAENGSLHLTIRDDGNGAPEPEDPATPGRRSMGMDLIRAFARQIRGEYHFTRDAGTRFDLIFPQENETV</sequence>
<dbReference type="PANTHER" id="PTHR41523">
    <property type="entry name" value="TWO-COMPONENT SYSTEM SENSOR PROTEIN"/>
    <property type="match status" value="1"/>
</dbReference>
<keyword evidence="6 11" id="KW-0418">Kinase</keyword>
<evidence type="ECO:0000256" key="9">
    <source>
        <dbReference type="SAM" id="Phobius"/>
    </source>
</evidence>
<dbReference type="PROSITE" id="PS50109">
    <property type="entry name" value="HIS_KIN"/>
    <property type="match status" value="1"/>
</dbReference>
<keyword evidence="9" id="KW-1133">Transmembrane helix</keyword>
<dbReference type="SUPFAM" id="SSF55874">
    <property type="entry name" value="ATPase domain of HSP90 chaperone/DNA topoisomerase II/histidine kinase"/>
    <property type="match status" value="1"/>
</dbReference>
<dbReference type="SMART" id="SM00387">
    <property type="entry name" value="HATPase_c"/>
    <property type="match status" value="1"/>
</dbReference>
<dbReference type="InterPro" id="IPR036890">
    <property type="entry name" value="HATPase_C_sf"/>
</dbReference>
<evidence type="ECO:0000313" key="11">
    <source>
        <dbReference type="EMBL" id="SMF73424.1"/>
    </source>
</evidence>
<dbReference type="STRING" id="286727.SAMN02982917_4266"/>
<dbReference type="PANTHER" id="PTHR41523:SF8">
    <property type="entry name" value="ETHYLENE RESPONSE SENSOR PROTEIN"/>
    <property type="match status" value="1"/>
</dbReference>
<feature type="transmembrane region" description="Helical" evidence="9">
    <location>
        <begin position="308"/>
        <end position="330"/>
    </location>
</feature>
<keyword evidence="4" id="KW-0808">Transferase</keyword>
<evidence type="ECO:0000256" key="2">
    <source>
        <dbReference type="ARBA" id="ARBA00012438"/>
    </source>
</evidence>
<dbReference type="CDD" id="cd12914">
    <property type="entry name" value="PDC1_DGC_like"/>
    <property type="match status" value="1"/>
</dbReference>
<evidence type="ECO:0000256" key="8">
    <source>
        <dbReference type="SAM" id="MobiDB-lite"/>
    </source>
</evidence>
<dbReference type="RefSeq" id="WP_244560767.1">
    <property type="nucleotide sequence ID" value="NZ_FXAK01000007.1"/>
</dbReference>
<feature type="transmembrane region" description="Helical" evidence="9">
    <location>
        <begin position="35"/>
        <end position="56"/>
    </location>
</feature>
<dbReference type="InterPro" id="IPR003594">
    <property type="entry name" value="HATPase_dom"/>
</dbReference>
<dbReference type="GO" id="GO:0005524">
    <property type="term" value="F:ATP binding"/>
    <property type="evidence" value="ECO:0007669"/>
    <property type="project" value="UniProtKB-KW"/>
</dbReference>
<proteinExistence type="predicted"/>
<name>A0A1X7GRL1_9PROT</name>
<dbReference type="Gene3D" id="3.30.450.20">
    <property type="entry name" value="PAS domain"/>
    <property type="match status" value="3"/>
</dbReference>
<evidence type="ECO:0000256" key="3">
    <source>
        <dbReference type="ARBA" id="ARBA00022553"/>
    </source>
</evidence>
<keyword evidence="3" id="KW-0597">Phosphoprotein</keyword>
<dbReference type="InterPro" id="IPR054327">
    <property type="entry name" value="His-kinase-like_sensor"/>
</dbReference>
<dbReference type="Pfam" id="PF02518">
    <property type="entry name" value="HATPase_c"/>
    <property type="match status" value="1"/>
</dbReference>
<dbReference type="CDD" id="cd12915">
    <property type="entry name" value="PDC2_DGC_like"/>
    <property type="match status" value="1"/>
</dbReference>
<dbReference type="EC" id="2.7.13.3" evidence="2"/>
<evidence type="ECO:0000256" key="6">
    <source>
        <dbReference type="ARBA" id="ARBA00022777"/>
    </source>
</evidence>
<dbReference type="Pfam" id="PF22588">
    <property type="entry name" value="dCache_1_like"/>
    <property type="match status" value="1"/>
</dbReference>
<dbReference type="Proteomes" id="UP000192936">
    <property type="component" value="Unassembled WGS sequence"/>
</dbReference>
<gene>
    <name evidence="11" type="ORF">SAMN02982917_4266</name>
</gene>
<keyword evidence="9" id="KW-0472">Membrane</keyword>
<keyword evidence="5" id="KW-0547">Nucleotide-binding</keyword>
<dbReference type="EMBL" id="FXAK01000007">
    <property type="protein sequence ID" value="SMF73424.1"/>
    <property type="molecule type" value="Genomic_DNA"/>
</dbReference>
<accession>A0A1X7GRL1</accession>
<reference evidence="11 12" key="1">
    <citation type="submission" date="2017-04" db="EMBL/GenBank/DDBJ databases">
        <authorList>
            <person name="Afonso C.L."/>
            <person name="Miller P.J."/>
            <person name="Scott M.A."/>
            <person name="Spackman E."/>
            <person name="Goraichik I."/>
            <person name="Dimitrov K.M."/>
            <person name="Suarez D.L."/>
            <person name="Swayne D.E."/>
        </authorList>
    </citation>
    <scope>NUCLEOTIDE SEQUENCE [LARGE SCALE GENOMIC DNA]</scope>
    <source>
        <strain evidence="11 12">A2P</strain>
    </source>
</reference>
<dbReference type="InterPro" id="IPR011495">
    <property type="entry name" value="Sig_transdc_His_kin_sub2_dim/P"/>
</dbReference>
<dbReference type="AlphaFoldDB" id="A0A1X7GRL1"/>
<dbReference type="Pfam" id="PF07568">
    <property type="entry name" value="HisKA_2"/>
    <property type="match status" value="1"/>
</dbReference>
<evidence type="ECO:0000256" key="5">
    <source>
        <dbReference type="ARBA" id="ARBA00022741"/>
    </source>
</evidence>
<keyword evidence="9" id="KW-0812">Transmembrane</keyword>
<keyword evidence="7" id="KW-0067">ATP-binding</keyword>
<evidence type="ECO:0000259" key="10">
    <source>
        <dbReference type="PROSITE" id="PS50109"/>
    </source>
</evidence>
<protein>
    <recommendedName>
        <fullName evidence="2">histidine kinase</fullName>
        <ecNumber evidence="2">2.7.13.3</ecNumber>
    </recommendedName>
</protein>
<feature type="region of interest" description="Disordered" evidence="8">
    <location>
        <begin position="512"/>
        <end position="532"/>
    </location>
</feature>
<feature type="domain" description="Histidine kinase" evidence="10">
    <location>
        <begin position="374"/>
        <end position="567"/>
    </location>
</feature>
<dbReference type="GO" id="GO:0004673">
    <property type="term" value="F:protein histidine kinase activity"/>
    <property type="evidence" value="ECO:0007669"/>
    <property type="project" value="UniProtKB-EC"/>
</dbReference>